<evidence type="ECO:0000256" key="4">
    <source>
        <dbReference type="ARBA" id="ARBA00023163"/>
    </source>
</evidence>
<keyword evidence="3 6" id="KW-0238">DNA-binding</keyword>
<organism evidence="8 9">
    <name type="scientific">Solea senegalensis</name>
    <name type="common">Senegalese sole</name>
    <dbReference type="NCBI Taxonomy" id="28829"/>
    <lineage>
        <taxon>Eukaryota</taxon>
        <taxon>Metazoa</taxon>
        <taxon>Chordata</taxon>
        <taxon>Craniata</taxon>
        <taxon>Vertebrata</taxon>
        <taxon>Euteleostomi</taxon>
        <taxon>Actinopterygii</taxon>
        <taxon>Neopterygii</taxon>
        <taxon>Teleostei</taxon>
        <taxon>Neoteleostei</taxon>
        <taxon>Acanthomorphata</taxon>
        <taxon>Carangaria</taxon>
        <taxon>Pleuronectiformes</taxon>
        <taxon>Pleuronectoidei</taxon>
        <taxon>Soleidae</taxon>
        <taxon>Solea</taxon>
    </lineage>
</organism>
<evidence type="ECO:0000259" key="7">
    <source>
        <dbReference type="SMART" id="SM01372"/>
    </source>
</evidence>
<dbReference type="InterPro" id="IPR015633">
    <property type="entry name" value="E2F"/>
</dbReference>
<reference evidence="8" key="2">
    <citation type="submission" date="2021-03" db="EMBL/GenBank/DDBJ databases">
        <authorList>
            <person name="Guerrero-Cozar I."/>
            <person name="Gomez-Garrido J."/>
            <person name="Berbel C."/>
            <person name="Martinez-Blanch J.F."/>
            <person name="Alioto T."/>
            <person name="Claros M.G."/>
            <person name="Gagnaire P.A."/>
            <person name="Manchado M."/>
        </authorList>
    </citation>
    <scope>NUCLEOTIDE SEQUENCE</scope>
    <source>
        <strain evidence="8">Sse05_10M</strain>
        <tissue evidence="8">Blood</tissue>
    </source>
</reference>
<evidence type="ECO:0000256" key="3">
    <source>
        <dbReference type="ARBA" id="ARBA00023125"/>
    </source>
</evidence>
<gene>
    <name evidence="8" type="ORF">JOB18_031008</name>
</gene>
<evidence type="ECO:0000313" key="9">
    <source>
        <dbReference type="Proteomes" id="UP000693946"/>
    </source>
</evidence>
<keyword evidence="9" id="KW-1185">Reference proteome</keyword>
<dbReference type="EMBL" id="JAGKHQ010000019">
    <property type="protein sequence ID" value="KAG7482805.1"/>
    <property type="molecule type" value="Genomic_DNA"/>
</dbReference>
<evidence type="ECO:0000313" key="8">
    <source>
        <dbReference type="EMBL" id="KAG7482805.1"/>
    </source>
</evidence>
<comment type="subcellular location">
    <subcellularLocation>
        <location evidence="1 6">Nucleus</location>
    </subcellularLocation>
</comment>
<dbReference type="Pfam" id="PF16421">
    <property type="entry name" value="E2F_CC-MB"/>
    <property type="match status" value="1"/>
</dbReference>
<evidence type="ECO:0000256" key="5">
    <source>
        <dbReference type="ARBA" id="ARBA00023242"/>
    </source>
</evidence>
<evidence type="ECO:0000256" key="1">
    <source>
        <dbReference type="ARBA" id="ARBA00004123"/>
    </source>
</evidence>
<dbReference type="Pfam" id="PF02319">
    <property type="entry name" value="WHD_E2F_TDP"/>
    <property type="match status" value="1"/>
</dbReference>
<dbReference type="PANTHER" id="PTHR12081:SF18">
    <property type="entry name" value="TRANSCRIPTION FACTOR E2F2-RELATED"/>
    <property type="match status" value="1"/>
</dbReference>
<keyword evidence="2 6" id="KW-0805">Transcription regulation</keyword>
<comment type="caution">
    <text evidence="8">The sequence shown here is derived from an EMBL/GenBank/DDBJ whole genome shotgun (WGS) entry which is preliminary data.</text>
</comment>
<sequence>MNNKRSPDCLDSEATGQDPLPKIPRIMKSLQLIAIGFVKLLQEAEGGVVDIQDAAKILASDQKRRIYDITNVLEGVGLIMKISKRKVKWIGANPGQETFDRRVLELKCELDDLEQSEFMLDQQRQWVEQSIKTTRDDCSNLTYVNHEDICNCFRGHTLLAVKAPSGIHLDVPIPKASLRGPVRYQIHMKSAGGPIDILLLSTNSATSDPVTLPVPPPEDVLRNAKLATHTSDATGGGDAPADAVHWNEVRQTDTQQDTQRPYASSFLTAKTNRMDSPLMQNLSKELRKLLDPTTEITKADIFTKLISSEVFPALRHLFPTPPSQCDSDQTLVTGNSS</sequence>
<dbReference type="Proteomes" id="UP000693946">
    <property type="component" value="Linkage Group LG7"/>
</dbReference>
<dbReference type="PANTHER" id="PTHR12081">
    <property type="entry name" value="TRANSCRIPTION FACTOR E2F"/>
    <property type="match status" value="1"/>
</dbReference>
<accession>A0AAV6Q398</accession>
<dbReference type="GO" id="GO:0000978">
    <property type="term" value="F:RNA polymerase II cis-regulatory region sequence-specific DNA binding"/>
    <property type="evidence" value="ECO:0007669"/>
    <property type="project" value="InterPro"/>
</dbReference>
<keyword evidence="4 6" id="KW-0804">Transcription</keyword>
<dbReference type="InterPro" id="IPR032198">
    <property type="entry name" value="E2F_CC-MB"/>
</dbReference>
<dbReference type="GO" id="GO:0090575">
    <property type="term" value="C:RNA polymerase II transcription regulator complex"/>
    <property type="evidence" value="ECO:0007669"/>
    <property type="project" value="TreeGrafter"/>
</dbReference>
<dbReference type="EMBL" id="JAGKHQ010000019">
    <property type="protein sequence ID" value="KAG7482806.1"/>
    <property type="molecule type" value="Genomic_DNA"/>
</dbReference>
<dbReference type="SMART" id="SM01372">
    <property type="entry name" value="E2F_TDP"/>
    <property type="match status" value="1"/>
</dbReference>
<keyword evidence="5 6" id="KW-0539">Nucleus</keyword>
<proteinExistence type="inferred from homology"/>
<dbReference type="AlphaFoldDB" id="A0AAV6Q398"/>
<dbReference type="FunFam" id="1.10.10.10:FF:000458">
    <property type="entry name" value="E2F-like (Mammalian transcription factor)"/>
    <property type="match status" value="1"/>
</dbReference>
<evidence type="ECO:0000256" key="2">
    <source>
        <dbReference type="ARBA" id="ARBA00023015"/>
    </source>
</evidence>
<dbReference type="GO" id="GO:0000981">
    <property type="term" value="F:DNA-binding transcription factor activity, RNA polymerase II-specific"/>
    <property type="evidence" value="ECO:0007669"/>
    <property type="project" value="TreeGrafter"/>
</dbReference>
<comment type="similarity">
    <text evidence="6">Belongs to the E2F/DP family.</text>
</comment>
<evidence type="ECO:0000256" key="6">
    <source>
        <dbReference type="RuleBase" id="RU003796"/>
    </source>
</evidence>
<feature type="domain" description="E2F/DP family winged-helix DNA-binding" evidence="7">
    <location>
        <begin position="25"/>
        <end position="91"/>
    </location>
</feature>
<dbReference type="InterPro" id="IPR003316">
    <property type="entry name" value="E2F_WHTH_DNA-bd_dom"/>
</dbReference>
<reference evidence="8 9" key="1">
    <citation type="journal article" date="2021" name="Sci. Rep.">
        <title>Chromosome anchoring in Senegalese sole (Solea senegalensis) reveals sex-associated markers and genome rearrangements in flatfish.</title>
        <authorList>
            <person name="Guerrero-Cozar I."/>
            <person name="Gomez-Garrido J."/>
            <person name="Berbel C."/>
            <person name="Martinez-Blanch J.F."/>
            <person name="Alioto T."/>
            <person name="Claros M.G."/>
            <person name="Gagnaire P.A."/>
            <person name="Manchado M."/>
        </authorList>
    </citation>
    <scope>NUCLEOTIDE SEQUENCE [LARGE SCALE GENOMIC DNA]</scope>
    <source>
        <strain evidence="8">Sse05_10M</strain>
    </source>
</reference>
<dbReference type="GO" id="GO:0046983">
    <property type="term" value="F:protein dimerization activity"/>
    <property type="evidence" value="ECO:0007669"/>
    <property type="project" value="InterPro"/>
</dbReference>
<protein>
    <submittedName>
        <fullName evidence="8">Transcription factor E2F4-like</fullName>
    </submittedName>
</protein>
<dbReference type="CDD" id="cd14660">
    <property type="entry name" value="E2F_DD"/>
    <property type="match status" value="1"/>
</dbReference>
<name>A0AAV6Q398_SOLSE</name>